<comment type="catalytic activity">
    <reaction evidence="11">
        <text>a cytidine in RNA + acetyl-CoA + ATP + H2O = an N(4)-acetylcytidine in RNA + ADP + phosphate + CoA + H(+)</text>
        <dbReference type="Rhea" id="RHEA:82211"/>
        <dbReference type="Rhea" id="RHEA-COMP:15704"/>
        <dbReference type="Rhea" id="RHEA-COMP:19834"/>
        <dbReference type="ChEBI" id="CHEBI:15377"/>
        <dbReference type="ChEBI" id="CHEBI:15378"/>
        <dbReference type="ChEBI" id="CHEBI:30616"/>
        <dbReference type="ChEBI" id="CHEBI:43474"/>
        <dbReference type="ChEBI" id="CHEBI:57287"/>
        <dbReference type="ChEBI" id="CHEBI:57288"/>
        <dbReference type="ChEBI" id="CHEBI:74900"/>
        <dbReference type="ChEBI" id="CHEBI:82748"/>
        <dbReference type="ChEBI" id="CHEBI:456216"/>
    </reaction>
</comment>
<proteinExistence type="inferred from homology"/>
<dbReference type="Pfam" id="PF08351">
    <property type="entry name" value="TmcA_N"/>
    <property type="match status" value="1"/>
</dbReference>
<keyword evidence="2" id="KW-0698">rRNA processing</keyword>
<comment type="catalytic activity">
    <reaction evidence="12">
        <text>a cytidine in mRNA + acetyl-CoA + ATP + H2O = an N(4)-acetylcytidine in mRNA + ADP + phosphate + CoA + H(+)</text>
        <dbReference type="Rhea" id="RHEA:58480"/>
        <dbReference type="Rhea" id="RHEA-COMP:15145"/>
        <dbReference type="Rhea" id="RHEA-COMP:15146"/>
        <dbReference type="ChEBI" id="CHEBI:15377"/>
        <dbReference type="ChEBI" id="CHEBI:15378"/>
        <dbReference type="ChEBI" id="CHEBI:30616"/>
        <dbReference type="ChEBI" id="CHEBI:43474"/>
        <dbReference type="ChEBI" id="CHEBI:57287"/>
        <dbReference type="ChEBI" id="CHEBI:57288"/>
        <dbReference type="ChEBI" id="CHEBI:74900"/>
        <dbReference type="ChEBI" id="CHEBI:82748"/>
        <dbReference type="ChEBI" id="CHEBI:456216"/>
    </reaction>
</comment>
<dbReference type="PROSITE" id="PS51186">
    <property type="entry name" value="GNAT"/>
    <property type="match status" value="1"/>
</dbReference>
<keyword evidence="1 13" id="KW-0963">Cytoplasm</keyword>
<dbReference type="Pfam" id="PF05127">
    <property type="entry name" value="NAT10_TcmA_helicase"/>
    <property type="match status" value="1"/>
</dbReference>
<gene>
    <name evidence="13" type="primary">tmcA</name>
    <name evidence="16" type="ORF">apy_07380</name>
</gene>
<evidence type="ECO:0000256" key="6">
    <source>
        <dbReference type="ARBA" id="ARBA00022741"/>
    </source>
</evidence>
<feature type="domain" description="N-acetyltransferase" evidence="15">
    <location>
        <begin position="528"/>
        <end position="669"/>
    </location>
</feature>
<sequence>MLKSRVEIEREAIEVLKDLNKAAGPGFTRLVRLVGAALRAAIPKRHRVMIVISGSDPVRVGAGTARLLLYFERVYRRTVERRPLKVLYMFHDEFDDARLRKEIVKRAVKEKGSMLEQVTARYEESDKYLGTTFQALVLDLTNDLKPNDVGRLVEVVEGGGLIILQAPSWERWDTALTLFKKNLLVPGHEEPRHIFISWFKRKLLEHNRGIIVYDADSRRILSGEPEDPGEYRRREPKPPKKSLFPPEVYRLALTQDQLEAVRLMEWLYDKPPRGRKKMIVITADRGRGKSSALGIGLVALAHELGKVKHRVRIIVTAPSPSNVQSLMELAIKTAETLGLEPKPVRRGGRIIEVQGRKFSLEYWEPATVVRLQGDIVAVDEASGIHVPLLHKIWRAHRRLVFSATIHGYEGAGRGFNVRFLSAVKKSGDTIIREFKMEEPIRYAPGDPIERWLYNTLLLNAEPAELDEDDLRDIREGRLEYLRLDPHWLFSPEGEETLRQLFGIYVLAHYRNEPDDLGMLADAPHHSIRAVRTAGKGKIVSAAQVAEEGGLGEELIDRLLRGEKIAGNIIPDRMLKHARIREFGRMVGWRIVRIATHPEVQGRGIGSWLLERLYEESVERGYDWLGSGFGINEQLLRFWLRNGFLVLHLSPDRNPVSGEYTSLVMKPITGRARAAIMIAAREFKLKLLNSLHDTYRDMELEDAMLLLEMEPRALEPGYRPRLTRIQLDRLWIYNYGPMTYEAATDVIHELAMAYWKMEPEARPRLGDLERRVLVAKVLQAKSWGEVAQELGVREHKVMTTLKEAVRRMSRELFGLAEDSRVGVELHELGQHEEGGLRDIQAGPREA</sequence>
<dbReference type="CDD" id="cd04301">
    <property type="entry name" value="NAT_SF"/>
    <property type="match status" value="1"/>
</dbReference>
<comment type="similarity">
    <text evidence="13">Belongs to the TmcA family.</text>
</comment>
<evidence type="ECO:0000256" key="5">
    <source>
        <dbReference type="ARBA" id="ARBA00022694"/>
    </source>
</evidence>
<feature type="binding site" evidence="13">
    <location>
        <begin position="593"/>
        <end position="595"/>
    </location>
    <ligand>
        <name>acetyl-CoA</name>
        <dbReference type="ChEBI" id="CHEBI:57288"/>
    </ligand>
</feature>
<comment type="caution">
    <text evidence="16">The sequence shown here is derived from an EMBL/GenBank/DDBJ whole genome shotgun (WGS) entry which is preliminary data.</text>
</comment>
<keyword evidence="7 13" id="KW-0067">ATP-binding</keyword>
<dbReference type="PANTHER" id="PTHR10925">
    <property type="entry name" value="N-ACETYLTRANSFERASE 10"/>
    <property type="match status" value="1"/>
</dbReference>
<evidence type="ECO:0000256" key="3">
    <source>
        <dbReference type="ARBA" id="ARBA00022555"/>
    </source>
</evidence>
<feature type="binding site" evidence="13">
    <location>
        <position position="257"/>
    </location>
    <ligand>
        <name>ATP</name>
        <dbReference type="ChEBI" id="CHEBI:30616"/>
    </ligand>
</feature>
<dbReference type="InterPro" id="IPR000182">
    <property type="entry name" value="GNAT_dom"/>
</dbReference>
<dbReference type="EMBL" id="BDMD01000038">
    <property type="protein sequence ID" value="GBF09013.1"/>
    <property type="molecule type" value="Genomic_DNA"/>
</dbReference>
<dbReference type="Gene3D" id="3.40.50.300">
    <property type="entry name" value="P-loop containing nucleotide triphosphate hydrolases"/>
    <property type="match status" value="1"/>
</dbReference>
<evidence type="ECO:0000259" key="15">
    <source>
        <dbReference type="PROSITE" id="PS51186"/>
    </source>
</evidence>
<evidence type="ECO:0000256" key="2">
    <source>
        <dbReference type="ARBA" id="ARBA00022552"/>
    </source>
</evidence>
<dbReference type="EC" id="2.3.1.193" evidence="13"/>
<dbReference type="GO" id="GO:0005524">
    <property type="term" value="F:ATP binding"/>
    <property type="evidence" value="ECO:0007669"/>
    <property type="project" value="UniProtKB-UniRule"/>
</dbReference>
<evidence type="ECO:0000256" key="1">
    <source>
        <dbReference type="ARBA" id="ARBA00022490"/>
    </source>
</evidence>
<dbReference type="GO" id="GO:0106162">
    <property type="term" value="F:mRNA N-acetyltransferase activity"/>
    <property type="evidence" value="ECO:0007669"/>
    <property type="project" value="RHEA"/>
</dbReference>
<evidence type="ECO:0000313" key="16">
    <source>
        <dbReference type="EMBL" id="GBF09013.1"/>
    </source>
</evidence>
<name>A0A401H9E9_AERPX</name>
<dbReference type="GO" id="GO:0051392">
    <property type="term" value="F:tRNA cytidine N4-acetyltransferase activity"/>
    <property type="evidence" value="ECO:0007669"/>
    <property type="project" value="UniProtKB-UniRule"/>
</dbReference>
<dbReference type="Gene3D" id="1.10.10.10">
    <property type="entry name" value="Winged helix-like DNA-binding domain superfamily/Winged helix DNA-binding domain"/>
    <property type="match status" value="1"/>
</dbReference>
<evidence type="ECO:0000256" key="14">
    <source>
        <dbReference type="SAM" id="MobiDB-lite"/>
    </source>
</evidence>
<dbReference type="Proteomes" id="UP000291213">
    <property type="component" value="Unassembled WGS sequence"/>
</dbReference>
<evidence type="ECO:0000256" key="9">
    <source>
        <dbReference type="ARBA" id="ARBA00023315"/>
    </source>
</evidence>
<feature type="binding site" evidence="13">
    <location>
        <position position="441"/>
    </location>
    <ligand>
        <name>ATP</name>
        <dbReference type="ChEBI" id="CHEBI:30616"/>
    </ligand>
</feature>
<accession>A0A401H9E9</accession>
<evidence type="ECO:0000256" key="11">
    <source>
        <dbReference type="ARBA" id="ARBA00049889"/>
    </source>
</evidence>
<keyword evidence="9 13" id="KW-0012">Acyltransferase</keyword>
<comment type="subcellular location">
    <subcellularLocation>
        <location evidence="13">Cytoplasm</location>
    </subcellularLocation>
</comment>
<keyword evidence="4 13" id="KW-0808">Transferase</keyword>
<dbReference type="InterPro" id="IPR013562">
    <property type="entry name" value="TmcA/NAT10_N"/>
</dbReference>
<evidence type="ECO:0000313" key="17">
    <source>
        <dbReference type="Proteomes" id="UP000291213"/>
    </source>
</evidence>
<comment type="caution">
    <text evidence="13">Lacks conserved residue(s) required for the propagation of feature annotation.</text>
</comment>
<dbReference type="SUPFAM" id="SSF52540">
    <property type="entry name" value="P-loop containing nucleoside triphosphate hydrolases"/>
    <property type="match status" value="1"/>
</dbReference>
<reference evidence="16 17" key="1">
    <citation type="submission" date="2017-02" db="EMBL/GenBank/DDBJ databases">
        <title>isolation and characterization of a novel temperate virus Aeropyrum globular virus 1 infecting hyperthermophilic archaeon Aeropyrum.</title>
        <authorList>
            <person name="Yumiya M."/>
            <person name="Yoshida T."/>
            <person name="Sako Y."/>
        </authorList>
    </citation>
    <scope>NUCLEOTIDE SEQUENCE [LARGE SCALE GENOMIC DNA]</scope>
    <source>
        <strain evidence="16 17">YK1-12-2013</strain>
    </source>
</reference>
<evidence type="ECO:0000256" key="12">
    <source>
        <dbReference type="ARBA" id="ARBA00049914"/>
    </source>
</evidence>
<dbReference type="InterPro" id="IPR027992">
    <property type="entry name" value="tRNA_bind_dom"/>
</dbReference>
<dbReference type="Pfam" id="PF13718">
    <property type="entry name" value="GNAT_acetyltr_2"/>
    <property type="match status" value="1"/>
</dbReference>
<dbReference type="GO" id="GO:0005737">
    <property type="term" value="C:cytoplasm"/>
    <property type="evidence" value="ECO:0007669"/>
    <property type="project" value="UniProtKB-SubCell"/>
</dbReference>
<dbReference type="PANTHER" id="PTHR10925:SF5">
    <property type="entry name" value="RNA CYTIDINE ACETYLTRANSFERASE"/>
    <property type="match status" value="1"/>
</dbReference>
<comment type="catalytic activity">
    <reaction evidence="13">
        <text>cytidine(34) in elongator tRNA(Met) + acetyl-CoA + ATP + H2O = N(4)-acetylcytidine(34) in elongator tRNA(Met) + ADP + phosphate + CoA + H(+)</text>
        <dbReference type="Rhea" id="RHEA:43788"/>
        <dbReference type="Rhea" id="RHEA-COMP:10693"/>
        <dbReference type="Rhea" id="RHEA-COMP:10694"/>
        <dbReference type="ChEBI" id="CHEBI:15377"/>
        <dbReference type="ChEBI" id="CHEBI:15378"/>
        <dbReference type="ChEBI" id="CHEBI:30616"/>
        <dbReference type="ChEBI" id="CHEBI:43474"/>
        <dbReference type="ChEBI" id="CHEBI:57287"/>
        <dbReference type="ChEBI" id="CHEBI:57288"/>
        <dbReference type="ChEBI" id="CHEBI:74900"/>
        <dbReference type="ChEBI" id="CHEBI:82748"/>
        <dbReference type="ChEBI" id="CHEBI:456216"/>
        <dbReference type="EC" id="2.3.1.193"/>
    </reaction>
</comment>
<dbReference type="InterPro" id="IPR036388">
    <property type="entry name" value="WH-like_DNA-bd_sf"/>
</dbReference>
<keyword evidence="3 13" id="KW-0820">tRNA-binding</keyword>
<evidence type="ECO:0000256" key="8">
    <source>
        <dbReference type="ARBA" id="ARBA00022884"/>
    </source>
</evidence>
<dbReference type="InterPro" id="IPR032672">
    <property type="entry name" value="TmcA/NAT10/Kre33"/>
</dbReference>
<keyword evidence="6 13" id="KW-0547">Nucleotide-binding</keyword>
<evidence type="ECO:0000256" key="13">
    <source>
        <dbReference type="HAMAP-Rule" id="MF_01886"/>
    </source>
</evidence>
<dbReference type="Pfam" id="PF13725">
    <property type="entry name" value="tRNA_bind_2"/>
    <property type="match status" value="1"/>
</dbReference>
<dbReference type="InterPro" id="IPR016181">
    <property type="entry name" value="Acyl_CoA_acyltransferase"/>
</dbReference>
<comment type="catalytic activity">
    <reaction evidence="10">
        <text>a cytidine in tRNA + acetyl-CoA + ATP + H2O = an N(4)-acetylcytidine in tRNA + ADP + phosphate + CoA + H(+)</text>
        <dbReference type="Rhea" id="RHEA:53876"/>
        <dbReference type="Rhea" id="RHEA-COMP:13670"/>
        <dbReference type="Rhea" id="RHEA-COMP:13671"/>
        <dbReference type="ChEBI" id="CHEBI:15377"/>
        <dbReference type="ChEBI" id="CHEBI:15378"/>
        <dbReference type="ChEBI" id="CHEBI:30616"/>
        <dbReference type="ChEBI" id="CHEBI:43474"/>
        <dbReference type="ChEBI" id="CHEBI:57287"/>
        <dbReference type="ChEBI" id="CHEBI:57288"/>
        <dbReference type="ChEBI" id="CHEBI:74900"/>
        <dbReference type="ChEBI" id="CHEBI:82748"/>
        <dbReference type="ChEBI" id="CHEBI:456216"/>
    </reaction>
</comment>
<dbReference type="HAMAP" id="MF_01886">
    <property type="entry name" value="tRNA_acetyltr_TmcA"/>
    <property type="match status" value="1"/>
</dbReference>
<evidence type="ECO:0000256" key="7">
    <source>
        <dbReference type="ARBA" id="ARBA00022840"/>
    </source>
</evidence>
<comment type="function">
    <text evidence="13">Catalyzes the formation of N(4)-acetylcytidine (ac(4)C) at the wobble position of tRNA(Met), by using acetyl-CoA as an acetyl donor and ATP (or GTP).</text>
</comment>
<dbReference type="InterPro" id="IPR024914">
    <property type="entry name" value="tRNA_acetyltr_TmcA"/>
</dbReference>
<dbReference type="GO" id="GO:1990883">
    <property type="term" value="F:18S rRNA cytidine N-acetyltransferase activity"/>
    <property type="evidence" value="ECO:0007669"/>
    <property type="project" value="TreeGrafter"/>
</dbReference>
<feature type="compositionally biased region" description="Basic and acidic residues" evidence="14">
    <location>
        <begin position="229"/>
        <end position="238"/>
    </location>
</feature>
<dbReference type="FunFam" id="3.40.50.300:FF:002218">
    <property type="entry name" value="tRNA(Met) cytidine acetyltransferase TmcA"/>
    <property type="match status" value="1"/>
</dbReference>
<dbReference type="Gene3D" id="3.40.630.30">
    <property type="match status" value="1"/>
</dbReference>
<dbReference type="SUPFAM" id="SSF55729">
    <property type="entry name" value="Acyl-CoA N-acyltransferases (Nat)"/>
    <property type="match status" value="1"/>
</dbReference>
<dbReference type="GO" id="GO:1904812">
    <property type="term" value="P:rRNA acetylation involved in maturation of SSU-rRNA"/>
    <property type="evidence" value="ECO:0007669"/>
    <property type="project" value="TreeGrafter"/>
</dbReference>
<feature type="region of interest" description="Disordered" evidence="14">
    <location>
        <begin position="223"/>
        <end position="243"/>
    </location>
</feature>
<dbReference type="GO" id="GO:0002101">
    <property type="term" value="P:tRNA wobble cytosine modification"/>
    <property type="evidence" value="ECO:0007669"/>
    <property type="project" value="UniProtKB-UniRule"/>
</dbReference>
<evidence type="ECO:0000256" key="10">
    <source>
        <dbReference type="ARBA" id="ARBA00049883"/>
    </source>
</evidence>
<dbReference type="InterPro" id="IPR027417">
    <property type="entry name" value="P-loop_NTPase"/>
</dbReference>
<organism evidence="16 17">
    <name type="scientific">Aeropyrum pernix</name>
    <dbReference type="NCBI Taxonomy" id="56636"/>
    <lineage>
        <taxon>Archaea</taxon>
        <taxon>Thermoproteota</taxon>
        <taxon>Thermoprotei</taxon>
        <taxon>Desulfurococcales</taxon>
        <taxon>Desulfurococcaceae</taxon>
        <taxon>Aeropyrum</taxon>
    </lineage>
</organism>
<keyword evidence="8 13" id="KW-0694">RNA-binding</keyword>
<feature type="binding site" evidence="13">
    <location>
        <position position="640"/>
    </location>
    <ligand>
        <name>acetyl-CoA</name>
        <dbReference type="ChEBI" id="CHEBI:57288"/>
    </ligand>
</feature>
<dbReference type="GO" id="GO:0051391">
    <property type="term" value="P:tRNA acetylation"/>
    <property type="evidence" value="ECO:0007669"/>
    <property type="project" value="UniProtKB-UniRule"/>
</dbReference>
<evidence type="ECO:0000256" key="4">
    <source>
        <dbReference type="ARBA" id="ARBA00022679"/>
    </source>
</evidence>
<dbReference type="InterPro" id="IPR007807">
    <property type="entry name" value="TcmA/NAT10_helicase"/>
</dbReference>
<dbReference type="Gene3D" id="3.40.50.11040">
    <property type="match status" value="1"/>
</dbReference>
<keyword evidence="5 13" id="KW-0819">tRNA processing</keyword>
<dbReference type="AlphaFoldDB" id="A0A401H9E9"/>
<protein>
    <recommendedName>
        <fullName evidence="13">tRNA(Met) cytidine acetyltransferase TmcA</fullName>
        <ecNumber evidence="13">2.3.1.193</ecNumber>
    </recommendedName>
</protein>
<dbReference type="GO" id="GO:0000049">
    <property type="term" value="F:tRNA binding"/>
    <property type="evidence" value="ECO:0007669"/>
    <property type="project" value="UniProtKB-UniRule"/>
</dbReference>